<proteinExistence type="predicted"/>
<dbReference type="AlphaFoldDB" id="A0A1G1XPR6"/>
<dbReference type="Proteomes" id="UP000176498">
    <property type="component" value="Unassembled WGS sequence"/>
</dbReference>
<evidence type="ECO:0000313" key="3">
    <source>
        <dbReference type="Proteomes" id="UP000176498"/>
    </source>
</evidence>
<keyword evidence="1" id="KW-0812">Transmembrane</keyword>
<name>A0A1G1XPR6_9BACT</name>
<organism evidence="2 3">
    <name type="scientific">Candidatus Buchananbacteria bacterium RBG_13_36_9</name>
    <dbReference type="NCBI Taxonomy" id="1797530"/>
    <lineage>
        <taxon>Bacteria</taxon>
        <taxon>Candidatus Buchananiibacteriota</taxon>
    </lineage>
</organism>
<evidence type="ECO:0000313" key="2">
    <source>
        <dbReference type="EMBL" id="OGY41580.1"/>
    </source>
</evidence>
<keyword evidence="1" id="KW-0472">Membrane</keyword>
<feature type="transmembrane region" description="Helical" evidence="1">
    <location>
        <begin position="46"/>
        <end position="75"/>
    </location>
</feature>
<comment type="caution">
    <text evidence="2">The sequence shown here is derived from an EMBL/GenBank/DDBJ whole genome shotgun (WGS) entry which is preliminary data.</text>
</comment>
<protein>
    <submittedName>
        <fullName evidence="2">Uncharacterized protein</fullName>
    </submittedName>
</protein>
<reference evidence="2 3" key="1">
    <citation type="journal article" date="2016" name="Nat. Commun.">
        <title>Thousands of microbial genomes shed light on interconnected biogeochemical processes in an aquifer system.</title>
        <authorList>
            <person name="Anantharaman K."/>
            <person name="Brown C.T."/>
            <person name="Hug L.A."/>
            <person name="Sharon I."/>
            <person name="Castelle C.J."/>
            <person name="Probst A.J."/>
            <person name="Thomas B.C."/>
            <person name="Singh A."/>
            <person name="Wilkins M.J."/>
            <person name="Karaoz U."/>
            <person name="Brodie E.L."/>
            <person name="Williams K.H."/>
            <person name="Hubbard S.S."/>
            <person name="Banfield J.F."/>
        </authorList>
    </citation>
    <scope>NUCLEOTIDE SEQUENCE [LARGE SCALE GENOMIC DNA]</scope>
</reference>
<evidence type="ECO:0000256" key="1">
    <source>
        <dbReference type="SAM" id="Phobius"/>
    </source>
</evidence>
<gene>
    <name evidence="2" type="ORF">A2Y82_01140</name>
</gene>
<feature type="transmembrane region" description="Helical" evidence="1">
    <location>
        <begin position="6"/>
        <end position="25"/>
    </location>
</feature>
<accession>A0A1G1XPR6</accession>
<dbReference type="EMBL" id="MHHZ01000015">
    <property type="protein sequence ID" value="OGY41580.1"/>
    <property type="molecule type" value="Genomic_DNA"/>
</dbReference>
<sequence>MFLKIFGLILVVVGPLLVIKAEWFLENFGRIEWAEAHLGTEGGTRLFYKLLGIIFIFFGLTMIFNLFGGIVTWVFSPLLPK</sequence>
<keyword evidence="1" id="KW-1133">Transmembrane helix</keyword>